<dbReference type="Proteomes" id="UP000314294">
    <property type="component" value="Unassembled WGS sequence"/>
</dbReference>
<name>A0A4Z2EPE6_9TELE</name>
<comment type="caution">
    <text evidence="2">The sequence shown here is derived from an EMBL/GenBank/DDBJ whole genome shotgun (WGS) entry which is preliminary data.</text>
</comment>
<dbReference type="EMBL" id="SRLO01004501">
    <property type="protein sequence ID" value="TNN30421.1"/>
    <property type="molecule type" value="Genomic_DNA"/>
</dbReference>
<protein>
    <submittedName>
        <fullName evidence="2">Uncharacterized protein</fullName>
    </submittedName>
</protein>
<sequence length="73" mass="8930">MEMIVEDQNQPETQIQIDFQILMKRRETLQNQILMRRLETLQNQILMRRLENLQNQILMNLLIGRRPENLNQV</sequence>
<reference evidence="2 3" key="1">
    <citation type="submission" date="2019-03" db="EMBL/GenBank/DDBJ databases">
        <title>First draft genome of Liparis tanakae, snailfish: a comprehensive survey of snailfish specific genes.</title>
        <authorList>
            <person name="Kim W."/>
            <person name="Song I."/>
            <person name="Jeong J.-H."/>
            <person name="Kim D."/>
            <person name="Kim S."/>
            <person name="Ryu S."/>
            <person name="Song J.Y."/>
            <person name="Lee S.K."/>
        </authorList>
    </citation>
    <scope>NUCLEOTIDE SEQUENCE [LARGE SCALE GENOMIC DNA]</scope>
    <source>
        <tissue evidence="2">Muscle</tissue>
    </source>
</reference>
<keyword evidence="1" id="KW-0175">Coiled coil</keyword>
<evidence type="ECO:0000313" key="2">
    <source>
        <dbReference type="EMBL" id="TNN30421.1"/>
    </source>
</evidence>
<proteinExistence type="predicted"/>
<dbReference type="AlphaFoldDB" id="A0A4Z2EPE6"/>
<feature type="coiled-coil region" evidence="1">
    <location>
        <begin position="24"/>
        <end position="56"/>
    </location>
</feature>
<organism evidence="2 3">
    <name type="scientific">Liparis tanakae</name>
    <name type="common">Tanaka's snailfish</name>
    <dbReference type="NCBI Taxonomy" id="230148"/>
    <lineage>
        <taxon>Eukaryota</taxon>
        <taxon>Metazoa</taxon>
        <taxon>Chordata</taxon>
        <taxon>Craniata</taxon>
        <taxon>Vertebrata</taxon>
        <taxon>Euteleostomi</taxon>
        <taxon>Actinopterygii</taxon>
        <taxon>Neopterygii</taxon>
        <taxon>Teleostei</taxon>
        <taxon>Neoteleostei</taxon>
        <taxon>Acanthomorphata</taxon>
        <taxon>Eupercaria</taxon>
        <taxon>Perciformes</taxon>
        <taxon>Cottioidei</taxon>
        <taxon>Cottales</taxon>
        <taxon>Liparidae</taxon>
        <taxon>Liparis</taxon>
    </lineage>
</organism>
<accession>A0A4Z2EPE6</accession>
<evidence type="ECO:0000256" key="1">
    <source>
        <dbReference type="SAM" id="Coils"/>
    </source>
</evidence>
<keyword evidence="3" id="KW-1185">Reference proteome</keyword>
<gene>
    <name evidence="2" type="ORF">EYF80_059427</name>
</gene>
<evidence type="ECO:0000313" key="3">
    <source>
        <dbReference type="Proteomes" id="UP000314294"/>
    </source>
</evidence>